<reference evidence="3" key="1">
    <citation type="journal article" date="2014" name="Front. Microbiol.">
        <title>High frequency of phylogenetically diverse reductive dehalogenase-homologous genes in deep subseafloor sedimentary metagenomes.</title>
        <authorList>
            <person name="Kawai M."/>
            <person name="Futagami T."/>
            <person name="Toyoda A."/>
            <person name="Takaki Y."/>
            <person name="Nishi S."/>
            <person name="Hori S."/>
            <person name="Arai W."/>
            <person name="Tsubouchi T."/>
            <person name="Morono Y."/>
            <person name="Uchiyama I."/>
            <person name="Ito T."/>
            <person name="Fujiyama A."/>
            <person name="Inagaki F."/>
            <person name="Takami H."/>
        </authorList>
    </citation>
    <scope>NUCLEOTIDE SEQUENCE</scope>
    <source>
        <strain evidence="3">Expedition CK06-06</strain>
    </source>
</reference>
<evidence type="ECO:0000259" key="2">
    <source>
        <dbReference type="PROSITE" id="PS51898"/>
    </source>
</evidence>
<organism evidence="3">
    <name type="scientific">marine sediment metagenome</name>
    <dbReference type="NCBI Taxonomy" id="412755"/>
    <lineage>
        <taxon>unclassified sequences</taxon>
        <taxon>metagenomes</taxon>
        <taxon>ecological metagenomes</taxon>
    </lineage>
</organism>
<comment type="caution">
    <text evidence="3">The sequence shown here is derived from an EMBL/GenBank/DDBJ whole genome shotgun (WGS) entry which is preliminary data.</text>
</comment>
<feature type="domain" description="Tyr recombinase" evidence="2">
    <location>
        <begin position="1"/>
        <end position="54"/>
    </location>
</feature>
<proteinExistence type="predicted"/>
<dbReference type="InterPro" id="IPR013762">
    <property type="entry name" value="Integrase-like_cat_sf"/>
</dbReference>
<dbReference type="GO" id="GO:0015074">
    <property type="term" value="P:DNA integration"/>
    <property type="evidence" value="ECO:0007669"/>
    <property type="project" value="InterPro"/>
</dbReference>
<name>X1SAL5_9ZZZZ</name>
<evidence type="ECO:0000313" key="3">
    <source>
        <dbReference type="EMBL" id="GAI90003.1"/>
    </source>
</evidence>
<accession>X1SAL5</accession>
<dbReference type="Pfam" id="PF00589">
    <property type="entry name" value="Phage_integrase"/>
    <property type="match status" value="1"/>
</dbReference>
<dbReference type="GO" id="GO:0006310">
    <property type="term" value="P:DNA recombination"/>
    <property type="evidence" value="ECO:0007669"/>
    <property type="project" value="UniProtKB-KW"/>
</dbReference>
<dbReference type="InterPro" id="IPR002104">
    <property type="entry name" value="Integrase_catalytic"/>
</dbReference>
<protein>
    <recommendedName>
        <fullName evidence="2">Tyr recombinase domain-containing protein</fullName>
    </recommendedName>
</protein>
<dbReference type="SUPFAM" id="SSF56349">
    <property type="entry name" value="DNA breaking-rejoining enzymes"/>
    <property type="match status" value="1"/>
</dbReference>
<gene>
    <name evidence="3" type="ORF">S12H4_32365</name>
</gene>
<dbReference type="GO" id="GO:0003677">
    <property type="term" value="F:DNA binding"/>
    <property type="evidence" value="ECO:0007669"/>
    <property type="project" value="InterPro"/>
</dbReference>
<keyword evidence="1" id="KW-0233">DNA recombination</keyword>
<dbReference type="AlphaFoldDB" id="X1SAL5"/>
<dbReference type="InterPro" id="IPR011010">
    <property type="entry name" value="DNA_brk_join_enz"/>
</dbReference>
<sequence>RPGYLKSIVAVAICTGMRKEEILELKWLDIDFRRKIITILKTKSQKKREFLRED</sequence>
<dbReference type="Gene3D" id="1.10.443.10">
    <property type="entry name" value="Intergrase catalytic core"/>
    <property type="match status" value="1"/>
</dbReference>
<dbReference type="EMBL" id="BARW01018976">
    <property type="protein sequence ID" value="GAI90003.1"/>
    <property type="molecule type" value="Genomic_DNA"/>
</dbReference>
<feature type="non-terminal residue" evidence="3">
    <location>
        <position position="1"/>
    </location>
</feature>
<dbReference type="PROSITE" id="PS51898">
    <property type="entry name" value="TYR_RECOMBINASE"/>
    <property type="match status" value="1"/>
</dbReference>
<evidence type="ECO:0000256" key="1">
    <source>
        <dbReference type="ARBA" id="ARBA00023172"/>
    </source>
</evidence>